<accession>A0ABT0PER8</accession>
<dbReference type="InterPro" id="IPR006139">
    <property type="entry name" value="D-isomer_2_OHA_DH_cat_dom"/>
</dbReference>
<evidence type="ECO:0000256" key="4">
    <source>
        <dbReference type="RuleBase" id="RU003719"/>
    </source>
</evidence>
<dbReference type="InterPro" id="IPR006140">
    <property type="entry name" value="D-isomer_DH_NAD-bd"/>
</dbReference>
<comment type="similarity">
    <text evidence="1 4">Belongs to the D-isomer specific 2-hydroxyacid dehydrogenase family.</text>
</comment>
<reference evidence="7 8" key="1">
    <citation type="submission" date="2022-05" db="EMBL/GenBank/DDBJ databases">
        <authorList>
            <person name="Park J.-S."/>
        </authorList>
    </citation>
    <scope>NUCLEOTIDE SEQUENCE [LARGE SCALE GENOMIC DNA]</scope>
    <source>
        <strain evidence="7 8">2012CJ34-2</strain>
    </source>
</reference>
<dbReference type="CDD" id="cd12162">
    <property type="entry name" value="2-Hacid_dh_4"/>
    <property type="match status" value="1"/>
</dbReference>
<feature type="domain" description="D-isomer specific 2-hydroxyacid dehydrogenase catalytic" evidence="5">
    <location>
        <begin position="24"/>
        <end position="315"/>
    </location>
</feature>
<keyword evidence="8" id="KW-1185">Reference proteome</keyword>
<gene>
    <name evidence="7" type="ORF">M3P05_04845</name>
</gene>
<keyword evidence="2 4" id="KW-0560">Oxidoreductase</keyword>
<dbReference type="Proteomes" id="UP001203338">
    <property type="component" value="Unassembled WGS sequence"/>
</dbReference>
<dbReference type="Gene3D" id="3.40.50.720">
    <property type="entry name" value="NAD(P)-binding Rossmann-like Domain"/>
    <property type="match status" value="2"/>
</dbReference>
<evidence type="ECO:0000313" key="8">
    <source>
        <dbReference type="Proteomes" id="UP001203338"/>
    </source>
</evidence>
<dbReference type="InterPro" id="IPR036291">
    <property type="entry name" value="NAD(P)-bd_dom_sf"/>
</dbReference>
<dbReference type="PANTHER" id="PTHR43761">
    <property type="entry name" value="D-ISOMER SPECIFIC 2-HYDROXYACID DEHYDROGENASE FAMILY PROTEIN (AFU_ORTHOLOGUE AFUA_1G13630)"/>
    <property type="match status" value="1"/>
</dbReference>
<dbReference type="RefSeq" id="WP_249698239.1">
    <property type="nucleotide sequence ID" value="NZ_JAMFLX010000004.1"/>
</dbReference>
<feature type="domain" description="D-isomer specific 2-hydroxyacid dehydrogenase NAD-binding" evidence="6">
    <location>
        <begin position="107"/>
        <end position="286"/>
    </location>
</feature>
<dbReference type="SUPFAM" id="SSF52283">
    <property type="entry name" value="Formate/glycerate dehydrogenase catalytic domain-like"/>
    <property type="match status" value="1"/>
</dbReference>
<dbReference type="EMBL" id="JAMFLX010000004">
    <property type="protein sequence ID" value="MCL6269272.1"/>
    <property type="molecule type" value="Genomic_DNA"/>
</dbReference>
<dbReference type="InterPro" id="IPR050418">
    <property type="entry name" value="D-iso_2-hydroxyacid_DH_PdxB"/>
</dbReference>
<comment type="caution">
    <text evidence="7">The sequence shown here is derived from an EMBL/GenBank/DDBJ whole genome shotgun (WGS) entry which is preliminary data.</text>
</comment>
<evidence type="ECO:0000256" key="2">
    <source>
        <dbReference type="ARBA" id="ARBA00023002"/>
    </source>
</evidence>
<organism evidence="7 8">
    <name type="scientific">Parendozoicomonas callyspongiae</name>
    <dbReference type="NCBI Taxonomy" id="2942213"/>
    <lineage>
        <taxon>Bacteria</taxon>
        <taxon>Pseudomonadati</taxon>
        <taxon>Pseudomonadota</taxon>
        <taxon>Gammaproteobacteria</taxon>
        <taxon>Oceanospirillales</taxon>
        <taxon>Endozoicomonadaceae</taxon>
        <taxon>Parendozoicomonas</taxon>
    </lineage>
</organism>
<evidence type="ECO:0000256" key="3">
    <source>
        <dbReference type="ARBA" id="ARBA00023027"/>
    </source>
</evidence>
<evidence type="ECO:0000259" key="5">
    <source>
        <dbReference type="Pfam" id="PF00389"/>
    </source>
</evidence>
<evidence type="ECO:0000313" key="7">
    <source>
        <dbReference type="EMBL" id="MCL6269272.1"/>
    </source>
</evidence>
<dbReference type="Pfam" id="PF00389">
    <property type="entry name" value="2-Hacid_dh"/>
    <property type="match status" value="1"/>
</dbReference>
<dbReference type="PANTHER" id="PTHR43761:SF1">
    <property type="entry name" value="D-ISOMER SPECIFIC 2-HYDROXYACID DEHYDROGENASE CATALYTIC DOMAIN-CONTAINING PROTEIN-RELATED"/>
    <property type="match status" value="1"/>
</dbReference>
<sequence>MRAVLLDRATLGNDLDIFPLTSMDMEWDVYDRTPPDQVIERIRHAEVVLSNKVVISDAEMAAANQLRYIGVLATGTNNIDLQAASARSITVTNITAYGTASVAQHTFSLILSLATALPRYSQISQDGTWAKSDMFCLMDRPVMELAGKNLLIVGYGELGQAVARLGKAFGMNILIAKVPGSLSSATDRIELEDGLKLADVVSLHCPLTDQTRNLIGEPQLGLMKPHALLINTARGGLVDEASVVNALRQETIGGAGFDVLTQEPPVYGNPLLNTGLSNLIVTPHTAWLAKESRERLLLQAAENIKAFLNGNPANKVA</sequence>
<protein>
    <submittedName>
        <fullName evidence="7">D-2-hydroxyacid dehydrogenase</fullName>
    </submittedName>
</protein>
<keyword evidence="3" id="KW-0520">NAD</keyword>
<evidence type="ECO:0000256" key="1">
    <source>
        <dbReference type="ARBA" id="ARBA00005854"/>
    </source>
</evidence>
<evidence type="ECO:0000259" key="6">
    <source>
        <dbReference type="Pfam" id="PF02826"/>
    </source>
</evidence>
<name>A0ABT0PER8_9GAMM</name>
<proteinExistence type="inferred from homology"/>
<dbReference type="SUPFAM" id="SSF51735">
    <property type="entry name" value="NAD(P)-binding Rossmann-fold domains"/>
    <property type="match status" value="1"/>
</dbReference>
<dbReference type="Pfam" id="PF02826">
    <property type="entry name" value="2-Hacid_dh_C"/>
    <property type="match status" value="1"/>
</dbReference>